<reference evidence="2 3" key="1">
    <citation type="submission" date="2015-11" db="EMBL/GenBank/DDBJ databases">
        <title>Whole-Genome Sequence of Candidatus Oderbacter manganicum from the National Park Lower Oder Valley, Germany.</title>
        <authorList>
            <person name="Braun B."/>
            <person name="Liere K."/>
            <person name="Szewzyk U."/>
        </authorList>
    </citation>
    <scope>NUCLEOTIDE SEQUENCE [LARGE SCALE GENOMIC DNA]</scope>
    <source>
        <strain evidence="2 3">OTSz_A_272</strain>
    </source>
</reference>
<dbReference type="AlphaFoldDB" id="A0A1B1ADP9"/>
<organism evidence="2 3">
    <name type="scientific">Candidatus Viadribacter manganicus</name>
    <dbReference type="NCBI Taxonomy" id="1759059"/>
    <lineage>
        <taxon>Bacteria</taxon>
        <taxon>Pseudomonadati</taxon>
        <taxon>Pseudomonadota</taxon>
        <taxon>Alphaproteobacteria</taxon>
        <taxon>Hyphomonadales</taxon>
        <taxon>Hyphomonadaceae</taxon>
        <taxon>Candidatus Viadribacter</taxon>
    </lineage>
</organism>
<dbReference type="Proteomes" id="UP000092498">
    <property type="component" value="Chromosome"/>
</dbReference>
<evidence type="ECO:0000256" key="1">
    <source>
        <dbReference type="SAM" id="SignalP"/>
    </source>
</evidence>
<feature type="signal peptide" evidence="1">
    <location>
        <begin position="1"/>
        <end position="36"/>
    </location>
</feature>
<protein>
    <submittedName>
        <fullName evidence="2">Uncharacterized protein</fullName>
    </submittedName>
</protein>
<evidence type="ECO:0000313" key="2">
    <source>
        <dbReference type="EMBL" id="ANP44683.1"/>
    </source>
</evidence>
<name>A0A1B1ADP9_9PROT</name>
<proteinExistence type="predicted"/>
<sequence length="189" mass="20066">MQQTACPKTARFRREEQRMRRILLALFCLVASPVAAQTPSATPELTRASGAIGAMWRPVEGALTGASIAAACAGAEQEMQALDAAMPAELDDESAGRVRGLRGLHVIPVARTPGAAYFFPPLNMPWFHSGLGGFSVINEAEGFIGVRDAAGQELAFQIGRAGTRPMLRIRRPTGEIVTLAGCQPIAPLE</sequence>
<dbReference type="STRING" id="1759059.ATE48_01470"/>
<gene>
    <name evidence="2" type="ORF">ATE48_01470</name>
</gene>
<dbReference type="InParanoid" id="A0A1B1ADP9"/>
<accession>A0A1B1ADP9</accession>
<keyword evidence="1" id="KW-0732">Signal</keyword>
<dbReference type="KEGG" id="cbot:ATE48_01470"/>
<keyword evidence="3" id="KW-1185">Reference proteome</keyword>
<dbReference type="EMBL" id="CP013244">
    <property type="protein sequence ID" value="ANP44683.1"/>
    <property type="molecule type" value="Genomic_DNA"/>
</dbReference>
<feature type="chain" id="PRO_5008518617" evidence="1">
    <location>
        <begin position="37"/>
        <end position="189"/>
    </location>
</feature>
<evidence type="ECO:0000313" key="3">
    <source>
        <dbReference type="Proteomes" id="UP000092498"/>
    </source>
</evidence>